<evidence type="ECO:0000256" key="1">
    <source>
        <dbReference type="RuleBase" id="RU366060"/>
    </source>
</evidence>
<dbReference type="PANTHER" id="PTHR13160">
    <property type="entry name" value="OLIGOSACCHARYLTRANSFERASE COMPLEX SUBUNIT OSTC"/>
    <property type="match status" value="1"/>
</dbReference>
<proteinExistence type="inferred from homology"/>
<comment type="subunit">
    <text evidence="1">Component of the oligosaccharyltransferase (OST) complex.</text>
</comment>
<keyword evidence="2" id="KW-1185">Reference proteome</keyword>
<organism evidence="2 3">
    <name type="scientific">Phascolarctos cinereus</name>
    <name type="common">Koala</name>
    <dbReference type="NCBI Taxonomy" id="38626"/>
    <lineage>
        <taxon>Eukaryota</taxon>
        <taxon>Metazoa</taxon>
        <taxon>Chordata</taxon>
        <taxon>Craniata</taxon>
        <taxon>Vertebrata</taxon>
        <taxon>Euteleostomi</taxon>
        <taxon>Mammalia</taxon>
        <taxon>Metatheria</taxon>
        <taxon>Diprotodontia</taxon>
        <taxon>Phascolarctidae</taxon>
        <taxon>Phascolarctos</taxon>
    </lineage>
</organism>
<comment type="similarity">
    <text evidence="1">Belongs to the OSTC family.</text>
</comment>
<comment type="function">
    <text evidence="1">Subunit of STT3A-containing oligosaccharyl transferase (OST-A) complex that catalyzes the initial transfer of a defined glycan (Glc(3)Man(9)GlcNAc(2) in eukaryotes) from the lipid carrier dolichol-pyrophosphate to an asparagine residue within an Asn-X-Ser/Thr consensus motif in nascent polypeptide chains, the first step in protein N-glycosylation. N-glycosylation occurs cotranslationally and the complex associates with the Sec61 complex at the channel-forming translocon complex that mediates protein translocation across the endoplasmic reticulum (ER). Within the OST-A complex, acts as an adapter that anchors the OST-A complex to the Sec61 complex. May be involved in N-glycosylation of APP (amyloid-beta precursor protein). Can modulate gamma-secretase cleavage of APP by enhancing endoprotelysis of PSEN1.</text>
</comment>
<dbReference type="InParanoid" id="A0A6P5LJU4"/>
<name>A0A6P5LJU4_PHACI</name>
<gene>
    <name evidence="3" type="primary">LOC110217806</name>
</gene>
<evidence type="ECO:0000313" key="2">
    <source>
        <dbReference type="Proteomes" id="UP000515140"/>
    </source>
</evidence>
<reference evidence="3" key="1">
    <citation type="submission" date="2025-08" db="UniProtKB">
        <authorList>
            <consortium name="RefSeq"/>
        </authorList>
    </citation>
    <scope>IDENTIFICATION</scope>
    <source>
        <tissue evidence="3">Spleen</tissue>
    </source>
</reference>
<dbReference type="Proteomes" id="UP000515140">
    <property type="component" value="Unplaced"/>
</dbReference>
<dbReference type="GeneID" id="110217806"/>
<feature type="transmembrane region" description="Helical" evidence="1">
    <location>
        <begin position="115"/>
        <end position="134"/>
    </location>
</feature>
<dbReference type="InterPro" id="IPR042416">
    <property type="entry name" value="OSTC"/>
</dbReference>
<keyword evidence="1" id="KW-0472">Membrane</keyword>
<comment type="subcellular location">
    <subcellularLocation>
        <location evidence="1">Membrane</location>
        <topology evidence="1">Multi-pass membrane protein</topology>
    </subcellularLocation>
</comment>
<comment type="caution">
    <text evidence="1">Lacks conserved residue(s) required for the propagation of feature annotation.</text>
</comment>
<sequence length="147" mass="16608">MEKLYYMLFVVLKCPSLKLKKPSGAYIPLAMVVHSLVMVSYCLITGQIICDNIMEPPNVGSMTDGHGHQKLVAFLSYRVNGQYIMEGLATSFLFTIRGLDFIVLDLSEATNTPRINRFILLCIDCVNVLLIFFMEKMFLKLLGYLLG</sequence>
<dbReference type="AlphaFoldDB" id="A0A6P5LJU4"/>
<protein>
    <recommendedName>
        <fullName evidence="1">Oligosaccharyltransferase complex subunit</fullName>
    </recommendedName>
</protein>
<evidence type="ECO:0000313" key="3">
    <source>
        <dbReference type="RefSeq" id="XP_020856056.1"/>
    </source>
</evidence>
<dbReference type="GO" id="GO:0008250">
    <property type="term" value="C:oligosaccharyltransferase complex"/>
    <property type="evidence" value="ECO:0007669"/>
    <property type="project" value="UniProtKB-UniRule"/>
</dbReference>
<keyword evidence="1" id="KW-0812">Transmembrane</keyword>
<dbReference type="RefSeq" id="XP_020856056.1">
    <property type="nucleotide sequence ID" value="XM_021000397.1"/>
</dbReference>
<dbReference type="PANTHER" id="PTHR13160:SF4">
    <property type="entry name" value="OLIGOSACCHARYLTRANSFERASE COMPLEX SUBUNIT OSTC"/>
    <property type="match status" value="1"/>
</dbReference>
<dbReference type="KEGG" id="pcw:110217806"/>
<feature type="transmembrane region" description="Helical" evidence="1">
    <location>
        <begin position="25"/>
        <end position="44"/>
    </location>
</feature>
<accession>A0A6P5LJU4</accession>
<keyword evidence="1" id="KW-1133">Transmembrane helix</keyword>